<keyword evidence="1" id="KW-0812">Transmembrane</keyword>
<dbReference type="Pfam" id="PF09838">
    <property type="entry name" value="DUF2065"/>
    <property type="match status" value="1"/>
</dbReference>
<keyword evidence="3" id="KW-1185">Reference proteome</keyword>
<accession>Q6LM34</accession>
<dbReference type="PANTHER" id="PTHR38602">
    <property type="entry name" value="INNER MEMBRANE PROTEIN-RELATED"/>
    <property type="match status" value="1"/>
</dbReference>
<feature type="transmembrane region" description="Helical" evidence="1">
    <location>
        <begin position="60"/>
        <end position="79"/>
    </location>
</feature>
<protein>
    <recommendedName>
        <fullName evidence="4">DUF2065 domain-containing protein</fullName>
    </recommendedName>
</protein>
<keyword evidence="1" id="KW-1133">Transmembrane helix</keyword>
<sequence>MSFFLWQQCHGVITEKQDMSNTIWMALGLVLIVEGLGPLLAPKGWRDMVSQLSQQNDNNLRRIGGCLVVTGSVIAYMMYRSM</sequence>
<proteinExistence type="predicted"/>
<name>Q6LM34_PHOPR</name>
<dbReference type="PANTHER" id="PTHR38602:SF1">
    <property type="entry name" value="INNER MEMBRANE PROTEIN"/>
    <property type="match status" value="1"/>
</dbReference>
<gene>
    <name evidence="2" type="primary">C5260</name>
    <name evidence="2" type="ordered locus">PBPRA3346</name>
</gene>
<evidence type="ECO:0000256" key="1">
    <source>
        <dbReference type="SAM" id="Phobius"/>
    </source>
</evidence>
<dbReference type="AlphaFoldDB" id="Q6LM34"/>
<evidence type="ECO:0008006" key="4">
    <source>
        <dbReference type="Google" id="ProtNLM"/>
    </source>
</evidence>
<feature type="transmembrane region" description="Helical" evidence="1">
    <location>
        <begin position="21"/>
        <end position="40"/>
    </location>
</feature>
<dbReference type="EMBL" id="CR378673">
    <property type="protein sequence ID" value="CAG21644.1"/>
    <property type="molecule type" value="Genomic_DNA"/>
</dbReference>
<evidence type="ECO:0000313" key="3">
    <source>
        <dbReference type="Proteomes" id="UP000000593"/>
    </source>
</evidence>
<keyword evidence="1" id="KW-0472">Membrane</keyword>
<dbReference type="InterPro" id="IPR019201">
    <property type="entry name" value="DUF2065"/>
</dbReference>
<organism evidence="2 3">
    <name type="scientific">Photobacterium profundum (strain SS9)</name>
    <dbReference type="NCBI Taxonomy" id="298386"/>
    <lineage>
        <taxon>Bacteria</taxon>
        <taxon>Pseudomonadati</taxon>
        <taxon>Pseudomonadota</taxon>
        <taxon>Gammaproteobacteria</taxon>
        <taxon>Vibrionales</taxon>
        <taxon>Vibrionaceae</taxon>
        <taxon>Photobacterium</taxon>
    </lineage>
</organism>
<dbReference type="eggNOG" id="COG3242">
    <property type="taxonomic scope" value="Bacteria"/>
</dbReference>
<dbReference type="STRING" id="298386.PBPRA3346"/>
<dbReference type="Proteomes" id="UP000000593">
    <property type="component" value="Chromosome 1"/>
</dbReference>
<dbReference type="HOGENOM" id="CLU_179416_0_1_6"/>
<dbReference type="KEGG" id="ppr:PBPRA3346"/>
<evidence type="ECO:0000313" key="2">
    <source>
        <dbReference type="EMBL" id="CAG21644.1"/>
    </source>
</evidence>
<reference evidence="3" key="1">
    <citation type="journal article" date="2005" name="Science">
        <title>Life at depth: Photobacterium profundum genome sequence and expression analysis.</title>
        <authorList>
            <person name="Vezzi A."/>
            <person name="Campanaro S."/>
            <person name="D'Angelo M."/>
            <person name="Simonato F."/>
            <person name="Vitulo N."/>
            <person name="Lauro F.M."/>
            <person name="Cestaro A."/>
            <person name="Malacrida G."/>
            <person name="Simionati B."/>
            <person name="Cannata N."/>
            <person name="Romualdi C."/>
            <person name="Bartlett D.H."/>
            <person name="Valle G."/>
        </authorList>
    </citation>
    <scope>NUCLEOTIDE SEQUENCE [LARGE SCALE GENOMIC DNA]</scope>
    <source>
        <strain evidence="3">ATCC BAA-1253 / SS9</strain>
    </source>
</reference>